<dbReference type="InterPro" id="IPR003660">
    <property type="entry name" value="HAMP_dom"/>
</dbReference>
<gene>
    <name evidence="14" type="ORF">SAMN05421730_10633</name>
</gene>
<dbReference type="InterPro" id="IPR010559">
    <property type="entry name" value="Sig_transdc_His_kin_internal"/>
</dbReference>
<keyword evidence="8" id="KW-0067">ATP-binding</keyword>
<dbReference type="EMBL" id="FMKA01000063">
    <property type="protein sequence ID" value="SCP99822.1"/>
    <property type="molecule type" value="Genomic_DNA"/>
</dbReference>
<evidence type="ECO:0000313" key="14">
    <source>
        <dbReference type="EMBL" id="SCP99822.1"/>
    </source>
</evidence>
<evidence type="ECO:0000256" key="1">
    <source>
        <dbReference type="ARBA" id="ARBA00004651"/>
    </source>
</evidence>
<protein>
    <submittedName>
        <fullName evidence="14">Sensor histidine kinase YesM</fullName>
    </submittedName>
</protein>
<dbReference type="GO" id="GO:0005524">
    <property type="term" value="F:ATP binding"/>
    <property type="evidence" value="ECO:0007669"/>
    <property type="project" value="UniProtKB-KW"/>
</dbReference>
<keyword evidence="11 12" id="KW-0472">Membrane</keyword>
<evidence type="ECO:0000256" key="5">
    <source>
        <dbReference type="ARBA" id="ARBA00022692"/>
    </source>
</evidence>
<proteinExistence type="predicted"/>
<evidence type="ECO:0000256" key="6">
    <source>
        <dbReference type="ARBA" id="ARBA00022741"/>
    </source>
</evidence>
<evidence type="ECO:0000256" key="8">
    <source>
        <dbReference type="ARBA" id="ARBA00022840"/>
    </source>
</evidence>
<feature type="transmembrane region" description="Helical" evidence="12">
    <location>
        <begin position="20"/>
        <end position="41"/>
    </location>
</feature>
<keyword evidence="6" id="KW-0547">Nucleotide-binding</keyword>
<dbReference type="PANTHER" id="PTHR34220">
    <property type="entry name" value="SENSOR HISTIDINE KINASE YPDA"/>
    <property type="match status" value="1"/>
</dbReference>
<evidence type="ECO:0000259" key="13">
    <source>
        <dbReference type="PROSITE" id="PS50885"/>
    </source>
</evidence>
<keyword evidence="15" id="KW-1185">Reference proteome</keyword>
<dbReference type="InterPro" id="IPR036890">
    <property type="entry name" value="HATPase_C_sf"/>
</dbReference>
<keyword evidence="5 12" id="KW-0812">Transmembrane</keyword>
<feature type="domain" description="HAMP" evidence="13">
    <location>
        <begin position="341"/>
        <end position="393"/>
    </location>
</feature>
<reference evidence="14 15" key="1">
    <citation type="submission" date="2016-09" db="EMBL/GenBank/DDBJ databases">
        <authorList>
            <person name="Capua I."/>
            <person name="De Benedictis P."/>
            <person name="Joannis T."/>
            <person name="Lombin L.H."/>
            <person name="Cattoli G."/>
        </authorList>
    </citation>
    <scope>NUCLEOTIDE SEQUENCE [LARGE SCALE GENOMIC DNA]</scope>
    <source>
        <strain evidence="14 15">GluBS11</strain>
    </source>
</reference>
<evidence type="ECO:0000256" key="2">
    <source>
        <dbReference type="ARBA" id="ARBA00022475"/>
    </source>
</evidence>
<evidence type="ECO:0000313" key="15">
    <source>
        <dbReference type="Proteomes" id="UP000199315"/>
    </source>
</evidence>
<keyword evidence="7 14" id="KW-0418">Kinase</keyword>
<evidence type="ECO:0000256" key="12">
    <source>
        <dbReference type="SAM" id="Phobius"/>
    </source>
</evidence>
<keyword evidence="10" id="KW-0902">Two-component regulatory system</keyword>
<dbReference type="Pfam" id="PF02518">
    <property type="entry name" value="HATPase_c"/>
    <property type="match status" value="1"/>
</dbReference>
<evidence type="ECO:0000256" key="7">
    <source>
        <dbReference type="ARBA" id="ARBA00022777"/>
    </source>
</evidence>
<keyword evidence="3" id="KW-0597">Phosphoprotein</keyword>
<feature type="transmembrane region" description="Helical" evidence="12">
    <location>
        <begin position="320"/>
        <end position="340"/>
    </location>
</feature>
<accession>A0A1D3TZA1</accession>
<dbReference type="CDD" id="cd06225">
    <property type="entry name" value="HAMP"/>
    <property type="match status" value="1"/>
</dbReference>
<organism evidence="14 15">
    <name type="scientific">Anaerobium acetethylicum</name>
    <dbReference type="NCBI Taxonomy" id="1619234"/>
    <lineage>
        <taxon>Bacteria</taxon>
        <taxon>Bacillati</taxon>
        <taxon>Bacillota</taxon>
        <taxon>Clostridia</taxon>
        <taxon>Lachnospirales</taxon>
        <taxon>Lachnospiraceae</taxon>
        <taxon>Anaerobium</taxon>
    </lineage>
</organism>
<dbReference type="Pfam" id="PF00672">
    <property type="entry name" value="HAMP"/>
    <property type="match status" value="1"/>
</dbReference>
<dbReference type="PANTHER" id="PTHR34220:SF11">
    <property type="entry name" value="SENSOR PROTEIN KINASE HPTS"/>
    <property type="match status" value="1"/>
</dbReference>
<dbReference type="Proteomes" id="UP000199315">
    <property type="component" value="Unassembled WGS sequence"/>
</dbReference>
<keyword evidence="9 12" id="KW-1133">Transmembrane helix</keyword>
<keyword evidence="2" id="KW-1003">Cell membrane</keyword>
<dbReference type="RefSeq" id="WP_169823792.1">
    <property type="nucleotide sequence ID" value="NZ_FMKA01000063.1"/>
</dbReference>
<dbReference type="STRING" id="1619234.SAMN05421730_10633"/>
<dbReference type="SUPFAM" id="SSF55874">
    <property type="entry name" value="ATPase domain of HSP90 chaperone/DNA topoisomerase II/histidine kinase"/>
    <property type="match status" value="1"/>
</dbReference>
<name>A0A1D3TZA1_9FIRM</name>
<sequence length="624" mass="71118">MKEMILFFKKIFFGSIRNKIFISFLCVYMVIIVTLFTIIYYSSKASFTSSSINSSRRELATITNNINNKIDHIFDYAISASLNDYIIQTAKKYPKPPTDEITRYNINKNMNSILNSIIGINNSITMWEILASDGTFFNASGYDMNSIQDLDTATIKTIHANNKGPCISGPYLYESKDILSTDEAEYVFIVSKPIIQLNSRKLCGYIIFFIKDSTISSLFKDNMPPDSDSSFYILNSNHDILLSSNKGLMNSPFLNNNKLQVTNSDWDRLNRNGFIVTNKSDANSLPIVYSMTALNDIQWKIINAIPLKVLLKELQIFNRTFIVCFLCAFITFFILAFIFARSITKPILKLTRIMQNVTEDAYETTVIPNSSDEIGILYRGYNSLMEQTQELLTTICEEQEAKNDFKFKLVQAQINPHFLYNTLEMIKSMIDLNMNEESSEAVTALSVFYRLSLSKGSDIITIENEIDIAQQYMYIEKLRHTEYFDYQIIHTESINQYIIPKLTLQPILENAIIHGAVENESSGTIILRTTEMEDRILFSIEDNGPGIDETQLKKLLSIIEDAPLPNTLSFGLSNINRRIKLLFGKEYGLSICSEIGQYTKVTLTIPKVLPLNDGSGITPYKLQK</sequence>
<dbReference type="Gene3D" id="3.30.565.10">
    <property type="entry name" value="Histidine kinase-like ATPase, C-terminal domain"/>
    <property type="match status" value="1"/>
</dbReference>
<evidence type="ECO:0000256" key="4">
    <source>
        <dbReference type="ARBA" id="ARBA00022679"/>
    </source>
</evidence>
<evidence type="ECO:0000256" key="11">
    <source>
        <dbReference type="ARBA" id="ARBA00023136"/>
    </source>
</evidence>
<dbReference type="GO" id="GO:0000155">
    <property type="term" value="F:phosphorelay sensor kinase activity"/>
    <property type="evidence" value="ECO:0007669"/>
    <property type="project" value="InterPro"/>
</dbReference>
<evidence type="ECO:0000256" key="3">
    <source>
        <dbReference type="ARBA" id="ARBA00022553"/>
    </source>
</evidence>
<dbReference type="InterPro" id="IPR050640">
    <property type="entry name" value="Bact_2-comp_sensor_kinase"/>
</dbReference>
<dbReference type="Gene3D" id="6.10.340.10">
    <property type="match status" value="1"/>
</dbReference>
<dbReference type="SMART" id="SM00304">
    <property type="entry name" value="HAMP"/>
    <property type="match status" value="1"/>
</dbReference>
<dbReference type="SUPFAM" id="SSF158472">
    <property type="entry name" value="HAMP domain-like"/>
    <property type="match status" value="1"/>
</dbReference>
<dbReference type="SMART" id="SM00387">
    <property type="entry name" value="HATPase_c"/>
    <property type="match status" value="1"/>
</dbReference>
<comment type="subcellular location">
    <subcellularLocation>
        <location evidence="1">Cell membrane</location>
        <topology evidence="1">Multi-pass membrane protein</topology>
    </subcellularLocation>
</comment>
<evidence type="ECO:0000256" key="10">
    <source>
        <dbReference type="ARBA" id="ARBA00023012"/>
    </source>
</evidence>
<dbReference type="AlphaFoldDB" id="A0A1D3TZA1"/>
<evidence type="ECO:0000256" key="9">
    <source>
        <dbReference type="ARBA" id="ARBA00022989"/>
    </source>
</evidence>
<dbReference type="Pfam" id="PF06580">
    <property type="entry name" value="His_kinase"/>
    <property type="match status" value="1"/>
</dbReference>
<dbReference type="PROSITE" id="PS50885">
    <property type="entry name" value="HAMP"/>
    <property type="match status" value="1"/>
</dbReference>
<dbReference type="InterPro" id="IPR003594">
    <property type="entry name" value="HATPase_dom"/>
</dbReference>
<keyword evidence="4" id="KW-0808">Transferase</keyword>
<dbReference type="GO" id="GO:0005886">
    <property type="term" value="C:plasma membrane"/>
    <property type="evidence" value="ECO:0007669"/>
    <property type="project" value="UniProtKB-SubCell"/>
</dbReference>